<reference evidence="2 3" key="1">
    <citation type="submission" date="2016-12" db="EMBL/GenBank/DDBJ databases">
        <title>The genomes of Aspergillus section Nigri reveals drivers in fungal speciation.</title>
        <authorList>
            <consortium name="DOE Joint Genome Institute"/>
            <person name="Vesth T.C."/>
            <person name="Nybo J."/>
            <person name="Theobald S."/>
            <person name="Brandl J."/>
            <person name="Frisvad J.C."/>
            <person name="Nielsen K.F."/>
            <person name="Lyhne E.K."/>
            <person name="Kogle M.E."/>
            <person name="Kuo A."/>
            <person name="Riley R."/>
            <person name="Clum A."/>
            <person name="Nolan M."/>
            <person name="Lipzen A."/>
            <person name="Salamov A."/>
            <person name="Henrissat B."/>
            <person name="Wiebenga A."/>
            <person name="De Vries R.P."/>
            <person name="Grigoriev I.V."/>
            <person name="Mortensen U.H."/>
            <person name="Andersen M.R."/>
            <person name="Baker S.E."/>
        </authorList>
    </citation>
    <scope>NUCLEOTIDE SEQUENCE [LARGE SCALE GENOMIC DNA]</scope>
    <source>
        <strain evidence="2 3">CBS 117.55</strain>
    </source>
</reference>
<feature type="transmembrane region" description="Helical" evidence="1">
    <location>
        <begin position="16"/>
        <end position="37"/>
    </location>
</feature>
<dbReference type="Proteomes" id="UP000247233">
    <property type="component" value="Unassembled WGS sequence"/>
</dbReference>
<keyword evidence="1" id="KW-1133">Transmembrane helix</keyword>
<dbReference type="AlphaFoldDB" id="A0A317X1S5"/>
<evidence type="ECO:0000256" key="1">
    <source>
        <dbReference type="SAM" id="Phobius"/>
    </source>
</evidence>
<accession>A0A317X1S5</accession>
<keyword evidence="1" id="KW-0472">Membrane</keyword>
<gene>
    <name evidence="2" type="ORF">BO70DRAFT_7042</name>
</gene>
<organism evidence="2 3">
    <name type="scientific">Aspergillus heteromorphus CBS 117.55</name>
    <dbReference type="NCBI Taxonomy" id="1448321"/>
    <lineage>
        <taxon>Eukaryota</taxon>
        <taxon>Fungi</taxon>
        <taxon>Dikarya</taxon>
        <taxon>Ascomycota</taxon>
        <taxon>Pezizomycotina</taxon>
        <taxon>Eurotiomycetes</taxon>
        <taxon>Eurotiomycetidae</taxon>
        <taxon>Eurotiales</taxon>
        <taxon>Aspergillaceae</taxon>
        <taxon>Aspergillus</taxon>
        <taxon>Aspergillus subgen. Circumdati</taxon>
    </lineage>
</organism>
<protein>
    <submittedName>
        <fullName evidence="2">Uncharacterized protein</fullName>
    </submittedName>
</protein>
<keyword evidence="3" id="KW-1185">Reference proteome</keyword>
<name>A0A317X1S5_9EURO</name>
<dbReference type="EMBL" id="MSFL01000001">
    <property type="protein sequence ID" value="PWY92295.1"/>
    <property type="molecule type" value="Genomic_DNA"/>
</dbReference>
<dbReference type="RefSeq" id="XP_025404034.1">
    <property type="nucleotide sequence ID" value="XM_025548661.1"/>
</dbReference>
<comment type="caution">
    <text evidence="2">The sequence shown here is derived from an EMBL/GenBank/DDBJ whole genome shotgun (WGS) entry which is preliminary data.</text>
</comment>
<proteinExistence type="predicted"/>
<sequence length="62" mass="7116">MGLTPTGKYNKRQLQIVIINSLLIVLSVTAVLFRVWARKLQGLNLFIEDYLSFVALVRERVP</sequence>
<dbReference type="STRING" id="1448321.A0A317X1S5"/>
<evidence type="ECO:0000313" key="3">
    <source>
        <dbReference type="Proteomes" id="UP000247233"/>
    </source>
</evidence>
<dbReference type="VEuPathDB" id="FungiDB:BO70DRAFT_7042"/>
<dbReference type="GeneID" id="37070898"/>
<evidence type="ECO:0000313" key="2">
    <source>
        <dbReference type="EMBL" id="PWY92295.1"/>
    </source>
</evidence>
<keyword evidence="1" id="KW-0812">Transmembrane</keyword>